<comment type="caution">
    <text evidence="1">The sequence shown here is derived from an EMBL/GenBank/DDBJ whole genome shotgun (WGS) entry which is preliminary data.</text>
</comment>
<name>A0A8J2JEW5_9HEXA</name>
<organism evidence="1 2">
    <name type="scientific">Allacma fusca</name>
    <dbReference type="NCBI Taxonomy" id="39272"/>
    <lineage>
        <taxon>Eukaryota</taxon>
        <taxon>Metazoa</taxon>
        <taxon>Ecdysozoa</taxon>
        <taxon>Arthropoda</taxon>
        <taxon>Hexapoda</taxon>
        <taxon>Collembola</taxon>
        <taxon>Symphypleona</taxon>
        <taxon>Sminthuridae</taxon>
        <taxon>Allacma</taxon>
    </lineage>
</organism>
<accession>A0A8J2JEW5</accession>
<dbReference type="AlphaFoldDB" id="A0A8J2JEW5"/>
<reference evidence="1" key="1">
    <citation type="submission" date="2021-06" db="EMBL/GenBank/DDBJ databases">
        <authorList>
            <person name="Hodson N. C."/>
            <person name="Mongue J. A."/>
            <person name="Jaron S. K."/>
        </authorList>
    </citation>
    <scope>NUCLEOTIDE SEQUENCE</scope>
</reference>
<gene>
    <name evidence="1" type="ORF">AFUS01_LOCUS8477</name>
</gene>
<feature type="non-terminal residue" evidence="1">
    <location>
        <position position="1"/>
    </location>
</feature>
<evidence type="ECO:0000313" key="2">
    <source>
        <dbReference type="Proteomes" id="UP000708208"/>
    </source>
</evidence>
<dbReference type="EMBL" id="CAJVCH010058931">
    <property type="protein sequence ID" value="CAG7719136.1"/>
    <property type="molecule type" value="Genomic_DNA"/>
</dbReference>
<dbReference type="Proteomes" id="UP000708208">
    <property type="component" value="Unassembled WGS sequence"/>
</dbReference>
<protein>
    <submittedName>
        <fullName evidence="1">Uncharacterized protein</fullName>
    </submittedName>
</protein>
<evidence type="ECO:0000313" key="1">
    <source>
        <dbReference type="EMBL" id="CAG7719136.1"/>
    </source>
</evidence>
<keyword evidence="2" id="KW-1185">Reference proteome</keyword>
<proteinExistence type="predicted"/>
<sequence length="148" mass="15588">IPLTDKLGTLKALYSLISIFHLQRLNNSTYELRIHIAFDLTTASSCVAAVDVAAGVDAVLHAVGVAVVFRVLAAVGAVVDVDAGVDAVEPMVPPEPGHAAAAYQVVEAGAVVVVDVVVAVAAAKYSSQLFIRRNLQKSDPFLFQRYSD</sequence>